<dbReference type="InterPro" id="IPR027417">
    <property type="entry name" value="P-loop_NTPase"/>
</dbReference>
<evidence type="ECO:0000259" key="9">
    <source>
        <dbReference type="Pfam" id="PF06144"/>
    </source>
</evidence>
<organism evidence="11 12">
    <name type="scientific">Lactobacillus gigeriorum DSM 23908 = CRBIP 24.85</name>
    <dbReference type="NCBI Taxonomy" id="1423751"/>
    <lineage>
        <taxon>Bacteria</taxon>
        <taxon>Bacillati</taxon>
        <taxon>Bacillota</taxon>
        <taxon>Bacilli</taxon>
        <taxon>Lactobacillales</taxon>
        <taxon>Lactobacillaceae</taxon>
        <taxon>Lactobacillus</taxon>
    </lineage>
</organism>
<name>I7J2Y0_9LACO</name>
<evidence type="ECO:0000313" key="11">
    <source>
        <dbReference type="EMBL" id="CCI87162.1"/>
    </source>
</evidence>
<evidence type="ECO:0000256" key="1">
    <source>
        <dbReference type="ARBA" id="ARBA00012417"/>
    </source>
</evidence>
<dbReference type="PANTHER" id="PTHR34388:SF1">
    <property type="entry name" value="DNA POLYMERASE III SUBUNIT DELTA"/>
    <property type="match status" value="1"/>
</dbReference>
<comment type="similarity">
    <text evidence="7">Belongs to the DNA polymerase HolA subunit family.</text>
</comment>
<dbReference type="EMBL" id="CAKC01000057">
    <property type="protein sequence ID" value="CCI87162.1"/>
    <property type="molecule type" value="Genomic_DNA"/>
</dbReference>
<dbReference type="SUPFAM" id="SSF52540">
    <property type="entry name" value="P-loop containing nucleoside triphosphate hydrolases"/>
    <property type="match status" value="1"/>
</dbReference>
<dbReference type="Pfam" id="PF21694">
    <property type="entry name" value="DNA_pol3_delta_C"/>
    <property type="match status" value="1"/>
</dbReference>
<dbReference type="Gene3D" id="3.40.50.300">
    <property type="entry name" value="P-loop containing nucleotide triphosphate hydrolases"/>
    <property type="match status" value="1"/>
</dbReference>
<evidence type="ECO:0000313" key="12">
    <source>
        <dbReference type="Proteomes" id="UP000009326"/>
    </source>
</evidence>
<dbReference type="InterPro" id="IPR005790">
    <property type="entry name" value="DNA_polIII_delta"/>
</dbReference>
<dbReference type="NCBIfam" id="TIGR01128">
    <property type="entry name" value="holA"/>
    <property type="match status" value="1"/>
</dbReference>
<comment type="caution">
    <text evidence="11">The sequence shown here is derived from an EMBL/GenBank/DDBJ whole genome shotgun (WGS) entry which is preliminary data.</text>
</comment>
<evidence type="ECO:0000256" key="3">
    <source>
        <dbReference type="ARBA" id="ARBA00022679"/>
    </source>
</evidence>
<dbReference type="GO" id="GO:0009360">
    <property type="term" value="C:DNA polymerase III complex"/>
    <property type="evidence" value="ECO:0007669"/>
    <property type="project" value="InterPro"/>
</dbReference>
<dbReference type="InterPro" id="IPR008921">
    <property type="entry name" value="DNA_pol3_clamp-load_cplx_C"/>
</dbReference>
<dbReference type="EC" id="2.7.7.7" evidence="1"/>
<proteinExistence type="inferred from homology"/>
<dbReference type="OrthoDB" id="9775929at2"/>
<evidence type="ECO:0000256" key="8">
    <source>
        <dbReference type="ARBA" id="ARBA00049244"/>
    </source>
</evidence>
<dbReference type="SUPFAM" id="SSF48019">
    <property type="entry name" value="post-AAA+ oligomerization domain-like"/>
    <property type="match status" value="1"/>
</dbReference>
<evidence type="ECO:0000256" key="5">
    <source>
        <dbReference type="ARBA" id="ARBA00022705"/>
    </source>
</evidence>
<evidence type="ECO:0000259" key="10">
    <source>
        <dbReference type="Pfam" id="PF21694"/>
    </source>
</evidence>
<dbReference type="Proteomes" id="UP000009326">
    <property type="component" value="Unassembled WGS sequence"/>
</dbReference>
<dbReference type="GO" id="GO:0003887">
    <property type="term" value="F:DNA-directed DNA polymerase activity"/>
    <property type="evidence" value="ECO:0007669"/>
    <property type="project" value="UniProtKB-KW"/>
</dbReference>
<keyword evidence="6" id="KW-0239">DNA-directed DNA polymerase</keyword>
<evidence type="ECO:0000256" key="4">
    <source>
        <dbReference type="ARBA" id="ARBA00022695"/>
    </source>
</evidence>
<comment type="catalytic activity">
    <reaction evidence="8">
        <text>DNA(n) + a 2'-deoxyribonucleoside 5'-triphosphate = DNA(n+1) + diphosphate</text>
        <dbReference type="Rhea" id="RHEA:22508"/>
        <dbReference type="Rhea" id="RHEA-COMP:17339"/>
        <dbReference type="Rhea" id="RHEA-COMP:17340"/>
        <dbReference type="ChEBI" id="CHEBI:33019"/>
        <dbReference type="ChEBI" id="CHEBI:61560"/>
        <dbReference type="ChEBI" id="CHEBI:173112"/>
        <dbReference type="EC" id="2.7.7.7"/>
    </reaction>
</comment>
<dbReference type="PANTHER" id="PTHR34388">
    <property type="entry name" value="DNA POLYMERASE III SUBUNIT DELTA"/>
    <property type="match status" value="1"/>
</dbReference>
<dbReference type="GO" id="GO:0003677">
    <property type="term" value="F:DNA binding"/>
    <property type="evidence" value="ECO:0007669"/>
    <property type="project" value="InterPro"/>
</dbReference>
<keyword evidence="3" id="KW-0808">Transferase</keyword>
<dbReference type="AlphaFoldDB" id="I7J2Y0"/>
<dbReference type="InterPro" id="IPR048466">
    <property type="entry name" value="DNA_pol3_delta-like_C"/>
</dbReference>
<protein>
    <recommendedName>
        <fullName evidence="2">DNA polymerase III subunit delta</fullName>
        <ecNumber evidence="1">2.7.7.7</ecNumber>
    </recommendedName>
</protein>
<gene>
    <name evidence="11" type="ORF">BN52_03120</name>
</gene>
<dbReference type="GO" id="GO:0006261">
    <property type="term" value="P:DNA-templated DNA replication"/>
    <property type="evidence" value="ECO:0007669"/>
    <property type="project" value="TreeGrafter"/>
</dbReference>
<sequence>MTLLKLFNNSNSKNRHTVLVGEDDFLNEYLVDNLTKEAEQRNLEKVIIDCESDGLDELIASLTEANLFANERLVIVKNPFFLTAKTPKKFEREVKQLSEIFSHVAELEDTIVMVASYEKLDRRKKLVKMVGANFNVVETKIKPYELLTIVKAFIANDGIQISERALQTLIDRSDQVMDVVLNNYLKLKNIATDNKITEDLIMRNIDMSLSQNVFAILEEALRKDYRQANERLDDQLREGTNPVQLIAIFQNQLELLVTAKVLAQRGRDETQIVKELSVHPYRIKLALRNRSSILHLKRLLLQLIELEYKYKSGVYHSEKFLKMFLVTV</sequence>
<dbReference type="Gene3D" id="1.20.272.10">
    <property type="match status" value="1"/>
</dbReference>
<evidence type="ECO:0000256" key="6">
    <source>
        <dbReference type="ARBA" id="ARBA00022932"/>
    </source>
</evidence>
<keyword evidence="5" id="KW-0235">DNA replication</keyword>
<dbReference type="InterPro" id="IPR010372">
    <property type="entry name" value="DNA_pol3_delta_N"/>
</dbReference>
<reference evidence="11 12" key="1">
    <citation type="submission" date="2012-06" db="EMBL/GenBank/DDBJ databases">
        <title>Draft genome sequence of Lactobacillus gigeriorum CRBIP 24.85T, isolated from chicken crop.</title>
        <authorList>
            <person name="Cousin S."/>
            <person name="Ma L."/>
            <person name="Creno S."/>
            <person name="Clermont D."/>
            <person name="Loux V."/>
            <person name="Bizet C."/>
            <person name="Bouchier C."/>
        </authorList>
    </citation>
    <scope>NUCLEOTIDE SEQUENCE [LARGE SCALE GENOMIC DNA]</scope>
    <source>
        <strain evidence="12">CRBIP 24.85T</strain>
    </source>
</reference>
<dbReference type="STRING" id="1423751.FC38_GL001134"/>
<feature type="domain" description="DNA polymerase III delta subunit-like C-terminal" evidence="10">
    <location>
        <begin position="211"/>
        <end position="327"/>
    </location>
</feature>
<feature type="domain" description="DNA polymerase III delta N-terminal" evidence="9">
    <location>
        <begin position="18"/>
        <end position="139"/>
    </location>
</feature>
<dbReference type="RefSeq" id="WP_008473314.1">
    <property type="nucleotide sequence ID" value="NZ_AYZO01000030.1"/>
</dbReference>
<accession>I7J2Y0</accession>
<evidence type="ECO:0000256" key="7">
    <source>
        <dbReference type="ARBA" id="ARBA00034754"/>
    </source>
</evidence>
<evidence type="ECO:0000256" key="2">
    <source>
        <dbReference type="ARBA" id="ARBA00017703"/>
    </source>
</evidence>
<keyword evidence="4" id="KW-0548">Nucleotidyltransferase</keyword>
<dbReference type="Pfam" id="PF06144">
    <property type="entry name" value="DNA_pol3_delta"/>
    <property type="match status" value="1"/>
</dbReference>